<dbReference type="AlphaFoldDB" id="A0A7I8X9M8"/>
<gene>
    <name evidence="1" type="ORF">BXYJ_LOCUS10543</name>
</gene>
<proteinExistence type="predicted"/>
<evidence type="ECO:0000313" key="2">
    <source>
        <dbReference type="Proteomes" id="UP000659654"/>
    </source>
</evidence>
<sequence>MEQCNMYPKSIKGFQKVQTSSKDQKNYMYRRLCGPIWTGYDFFIEKACMKCLRVLAKKWDNRRTLGEGSAET</sequence>
<accession>A0A7I8X9M8</accession>
<dbReference type="Proteomes" id="UP000659654">
    <property type="component" value="Unassembled WGS sequence"/>
</dbReference>
<evidence type="ECO:0000313" key="1">
    <source>
        <dbReference type="EMBL" id="CAD5228635.1"/>
    </source>
</evidence>
<dbReference type="Proteomes" id="UP000582659">
    <property type="component" value="Unassembled WGS sequence"/>
</dbReference>
<organism evidence="1 2">
    <name type="scientific">Bursaphelenchus xylophilus</name>
    <name type="common">Pinewood nematode worm</name>
    <name type="synonym">Aphelenchoides xylophilus</name>
    <dbReference type="NCBI Taxonomy" id="6326"/>
    <lineage>
        <taxon>Eukaryota</taxon>
        <taxon>Metazoa</taxon>
        <taxon>Ecdysozoa</taxon>
        <taxon>Nematoda</taxon>
        <taxon>Chromadorea</taxon>
        <taxon>Rhabditida</taxon>
        <taxon>Tylenchina</taxon>
        <taxon>Tylenchomorpha</taxon>
        <taxon>Aphelenchoidea</taxon>
        <taxon>Aphelenchoididae</taxon>
        <taxon>Bursaphelenchus</taxon>
    </lineage>
</organism>
<protein>
    <submittedName>
        <fullName evidence="1">(pine wood nematode) hypothetical protein</fullName>
    </submittedName>
</protein>
<reference evidence="1" key="1">
    <citation type="submission" date="2020-09" db="EMBL/GenBank/DDBJ databases">
        <authorList>
            <person name="Kikuchi T."/>
        </authorList>
    </citation>
    <scope>NUCLEOTIDE SEQUENCE</scope>
    <source>
        <strain evidence="1">Ka4C1</strain>
    </source>
</reference>
<name>A0A7I8X9M8_BURXY</name>
<dbReference type="EMBL" id="CAJFDI010000004">
    <property type="protein sequence ID" value="CAD5228635.1"/>
    <property type="molecule type" value="Genomic_DNA"/>
</dbReference>
<dbReference type="EMBL" id="CAJFCV020000004">
    <property type="protein sequence ID" value="CAG9119259.1"/>
    <property type="molecule type" value="Genomic_DNA"/>
</dbReference>
<comment type="caution">
    <text evidence="1">The sequence shown here is derived from an EMBL/GenBank/DDBJ whole genome shotgun (WGS) entry which is preliminary data.</text>
</comment>
<keyword evidence="2" id="KW-1185">Reference proteome</keyword>